<gene>
    <name evidence="3" type="ORF">LRS13_09420</name>
</gene>
<dbReference type="PANTHER" id="PTHR10098">
    <property type="entry name" value="RAPSYN-RELATED"/>
    <property type="match status" value="1"/>
</dbReference>
<evidence type="ECO:0000313" key="4">
    <source>
        <dbReference type="Proteomes" id="UP001058860"/>
    </source>
</evidence>
<reference evidence="4" key="1">
    <citation type="submission" date="2021-11" db="EMBL/GenBank/DDBJ databases">
        <title>Cultivation dependent microbiological survey of springs from the worlds oldest radium mine currently devoted to the extraction of radon-saturated water.</title>
        <authorList>
            <person name="Kapinusova G."/>
            <person name="Smrhova T."/>
            <person name="Strejcek M."/>
            <person name="Suman J."/>
            <person name="Jani K."/>
            <person name="Pajer P."/>
            <person name="Uhlik O."/>
        </authorList>
    </citation>
    <scope>NUCLEOTIDE SEQUENCE [LARGE SCALE GENOMIC DNA]</scope>
    <source>
        <strain evidence="4">J379</strain>
    </source>
</reference>
<dbReference type="Gene3D" id="1.25.40.10">
    <property type="entry name" value="Tetratricopeptide repeat domain"/>
    <property type="match status" value="2"/>
</dbReference>
<dbReference type="EMBL" id="CP088295">
    <property type="protein sequence ID" value="UUY05719.1"/>
    <property type="molecule type" value="Genomic_DNA"/>
</dbReference>
<keyword evidence="4" id="KW-1185">Reference proteome</keyword>
<accession>A0ABY5PM82</accession>
<dbReference type="Pfam" id="PF14353">
    <property type="entry name" value="CpXC"/>
    <property type="match status" value="1"/>
</dbReference>
<feature type="domain" description="CHAT" evidence="1">
    <location>
        <begin position="810"/>
        <end position="1121"/>
    </location>
</feature>
<organism evidence="3 4">
    <name type="scientific">Svornostia abyssi</name>
    <dbReference type="NCBI Taxonomy" id="2898438"/>
    <lineage>
        <taxon>Bacteria</taxon>
        <taxon>Bacillati</taxon>
        <taxon>Actinomycetota</taxon>
        <taxon>Thermoleophilia</taxon>
        <taxon>Solirubrobacterales</taxon>
        <taxon>Baekduiaceae</taxon>
        <taxon>Svornostia</taxon>
    </lineage>
</organism>
<dbReference type="Proteomes" id="UP001058860">
    <property type="component" value="Chromosome"/>
</dbReference>
<name>A0ABY5PM82_9ACTN</name>
<dbReference type="Pfam" id="PF12770">
    <property type="entry name" value="CHAT"/>
    <property type="match status" value="1"/>
</dbReference>
<feature type="domain" description="CpXC" evidence="2">
    <location>
        <begin position="10"/>
        <end position="81"/>
    </location>
</feature>
<sequence length="1121" mass="120230">MSRAIQRELDCACGSAGSALEWGVVDARVRPDLVSKVVSGELRATQCPACGNGHARAFPLGVVKVAGDAVVLLVVAESDIETVDEPPWYAGLRAGINDGDAVTAPLLWPAAAAACRRDLEDDLARRDVAMAAVGRQFGQVAAASYARMLDVVGSGLFEAGLGRAVAALTTEMDPAEFEKLWSALSPEDVGEMIQWLEYLREGDPDPRHDVALALIQEARLDLHTAHEAHWERMAGLGRDTGDRLATMIDELGRLSALGRWDEVVDTAGPALELARSIGRDDAAAVVLELLAAASLRREQGHRADNIDKAITAYQDALALTDESDRPAWFNRVANVAIAYGQRIHGDPRENLTKAEQLLRNLLNDLHTVQDQGLLDLRSNVQTNLAVLLGLKLEGDEVERATEARMLCEHALSHRTPERNVIDWAYSQINLAVAIEAAAALGVGELREAEEVYEEVLVRSRDVEVTDATLTATARLNLANVLLKQVETSDVAGARNSLLDRAADILAAASSGDQDRILRARILRRAATVEHRRGRQGERAALLDEAVNLVKPSEAPTEVASAALELAFLHHDDEDWVASADAFAQALEAIDLVIEAPIRREHREDLARDRARVHRWAAYAFARAGRPRDAVVAIENGRTRDLRRQLQLENEQISLLAELSPGLAAELRSLTSRRVLAPDDENLAAELAATTLAIRELPGLERFGLGVRFEDLAAASSPDKPLVYINPTPHGTVTLLVRSDGTVVHQIWAVTSREVAVAVLLGLDPDAVDLDGISEQWEENEIPTVGASTSFAFAAGGSNETDIAGSLDTLLPWLGRTVGEPLADLLTAEGTRAAAIVSSGPLASVPLAAIPRTSATSAGSLLDEFTLSAPPSGSAHSATLRRAARRQDFPPALLAVADPTHDLAAARGEVQVIAGTFPDSRVLIGDDGTMTALDEHAPEATHLHLACHGQGGLLGRDGFGLHLADGLVSLDALSRLRLERCRLAVASACQSATIDLSDELEEAISVGVALLAGGAASAIASLWPVDDFATSLLMSRLYERLRGDARVEPDTALREAQVWLRDLDEVSEHAYIDARPALRRQLDERVARGEPPGRRGVPGGASRSVRPYAHPDYWAAFIAMGS</sequence>
<dbReference type="PANTHER" id="PTHR10098:SF108">
    <property type="entry name" value="TETRATRICOPEPTIDE REPEAT PROTEIN 28"/>
    <property type="match status" value="1"/>
</dbReference>
<dbReference type="InterPro" id="IPR011990">
    <property type="entry name" value="TPR-like_helical_dom_sf"/>
</dbReference>
<evidence type="ECO:0000313" key="3">
    <source>
        <dbReference type="EMBL" id="UUY05719.1"/>
    </source>
</evidence>
<dbReference type="InterPro" id="IPR025682">
    <property type="entry name" value="CpXC_dom"/>
</dbReference>
<dbReference type="InterPro" id="IPR024983">
    <property type="entry name" value="CHAT_dom"/>
</dbReference>
<proteinExistence type="predicted"/>
<evidence type="ECO:0000259" key="2">
    <source>
        <dbReference type="Pfam" id="PF14353"/>
    </source>
</evidence>
<evidence type="ECO:0000259" key="1">
    <source>
        <dbReference type="Pfam" id="PF12770"/>
    </source>
</evidence>
<protein>
    <submittedName>
        <fullName evidence="3">CHAT domain-containing protein</fullName>
    </submittedName>
</protein>